<organism evidence="2">
    <name type="scientific">Pseudomonas syringae</name>
    <dbReference type="NCBI Taxonomy" id="317"/>
    <lineage>
        <taxon>Bacteria</taxon>
        <taxon>Pseudomonadati</taxon>
        <taxon>Pseudomonadota</taxon>
        <taxon>Gammaproteobacteria</taxon>
        <taxon>Pseudomonadales</taxon>
        <taxon>Pseudomonadaceae</taxon>
        <taxon>Pseudomonas</taxon>
    </lineage>
</organism>
<dbReference type="OrthoDB" id="7068859at2"/>
<evidence type="ECO:0000256" key="1">
    <source>
        <dbReference type="SAM" id="MobiDB-lite"/>
    </source>
</evidence>
<accession>O50473</accession>
<sequence length="220" mass="24357">MGCVSSTSRSTGYYSGYESHEEPRVASSPANRHDRGYETDSEHSNDNLIPNARRVYRESVLWHGTSMQSKIDLRRQGFDVNRKTDGATEGSRTSSSAPTDTLVRNARLHNYLTAYDVTAKNYARRADPESPALVRTIGVRSNFNIELDPESKDENGEISQFSCRTTDSIPKKYIVGSKSSQPGADAKVFKTELSNAGFEVSTSRAGELLRAVQSDSEDDF</sequence>
<feature type="compositionally biased region" description="Low complexity" evidence="1">
    <location>
        <begin position="1"/>
        <end position="17"/>
    </location>
</feature>
<reference evidence="2" key="1">
    <citation type="journal article" date="1997" name="Physiol. Mol. Plant Pathol.">
        <title>Avirulence gene avrPpiA from Pseudomonas syringae pv. pisi is not required for full virulence on pea.</title>
        <authorList>
            <person name="Gibbon M.J."/>
            <person name="Jenner C."/>
            <person name="Mur L.A."/>
            <person name="Puri N."/>
            <person name="Mansfield J.W."/>
            <person name="Taylor J.D."/>
            <person name="Vivian A."/>
        </authorList>
    </citation>
    <scope>NUCLEOTIDE SEQUENCE</scope>
    <source>
        <strain evidence="2">HRI 1691</strain>
        <plasmid evidence="2">pAV381</plasmid>
    </source>
</reference>
<protein>
    <submittedName>
        <fullName evidence="2">AvrPpiA2.R2 protein</fullName>
    </submittedName>
</protein>
<feature type="region of interest" description="Disordered" evidence="1">
    <location>
        <begin position="1"/>
        <end position="50"/>
    </location>
</feature>
<name>O50473_PSESX</name>
<dbReference type="AlphaFoldDB" id="O50473"/>
<gene>
    <name evidence="2" type="primary">avrPpiA2.R2</name>
</gene>
<keyword evidence="2" id="KW-0614">Plasmid</keyword>
<evidence type="ECO:0000313" key="2">
    <source>
        <dbReference type="EMBL" id="CAA10907.1"/>
    </source>
</evidence>
<geneLocation type="plasmid" evidence="2">
    <name>pAV381</name>
</geneLocation>
<dbReference type="EMBL" id="AJ222647">
    <property type="protein sequence ID" value="CAA10907.1"/>
    <property type="molecule type" value="Genomic_DNA"/>
</dbReference>
<proteinExistence type="predicted"/>
<feature type="compositionally biased region" description="Basic and acidic residues" evidence="1">
    <location>
        <begin position="31"/>
        <end position="45"/>
    </location>
</feature>